<dbReference type="SMART" id="SM01245">
    <property type="entry name" value="Jag_N"/>
    <property type="match status" value="1"/>
</dbReference>
<reference evidence="7 8" key="1">
    <citation type="submission" date="2019-08" db="EMBL/GenBank/DDBJ databases">
        <title>In-depth cultivation of the pig gut microbiome towards novel bacterial diversity and tailored functional studies.</title>
        <authorList>
            <person name="Wylensek D."/>
            <person name="Hitch T.C.A."/>
            <person name="Clavel T."/>
        </authorList>
    </citation>
    <scope>NUCLEOTIDE SEQUENCE [LARGE SCALE GENOMIC DNA]</scope>
    <source>
        <strain evidence="7 8">CA-Schmier-601-WT-3</strain>
    </source>
</reference>
<evidence type="ECO:0000313" key="7">
    <source>
        <dbReference type="EMBL" id="MST89815.1"/>
    </source>
</evidence>
<dbReference type="InterPro" id="IPR038247">
    <property type="entry name" value="Jag_N_dom_sf"/>
</dbReference>
<dbReference type="InterPro" id="IPR032782">
    <property type="entry name" value="KhpB_N"/>
</dbReference>
<evidence type="ECO:0000256" key="1">
    <source>
        <dbReference type="ARBA" id="ARBA00022490"/>
    </source>
</evidence>
<dbReference type="GO" id="GO:0008360">
    <property type="term" value="P:regulation of cell shape"/>
    <property type="evidence" value="ECO:0007669"/>
    <property type="project" value="UniProtKB-KW"/>
</dbReference>
<evidence type="ECO:0000256" key="3">
    <source>
        <dbReference type="ARBA" id="ARBA00022960"/>
    </source>
</evidence>
<keyword evidence="3" id="KW-0133">Cell shape</keyword>
<dbReference type="AlphaFoldDB" id="A0A844FW40"/>
<name>A0A844FW40_9FIRM</name>
<dbReference type="PANTHER" id="PTHR35800">
    <property type="entry name" value="PROTEIN JAG"/>
    <property type="match status" value="1"/>
</dbReference>
<dbReference type="Pfam" id="PF14804">
    <property type="entry name" value="Jag_N"/>
    <property type="match status" value="1"/>
</dbReference>
<dbReference type="InterPro" id="IPR039247">
    <property type="entry name" value="KhpB"/>
</dbReference>
<dbReference type="CDD" id="cd02644">
    <property type="entry name" value="R3H_jag"/>
    <property type="match status" value="1"/>
</dbReference>
<keyword evidence="1" id="KW-0963">Cytoplasm</keyword>
<dbReference type="SMART" id="SM00393">
    <property type="entry name" value="R3H"/>
    <property type="match status" value="1"/>
</dbReference>
<keyword evidence="5" id="KW-0961">Cell wall biogenesis/degradation</keyword>
<dbReference type="InterPro" id="IPR034079">
    <property type="entry name" value="R3H_KhpB"/>
</dbReference>
<dbReference type="InterPro" id="IPR015946">
    <property type="entry name" value="KH_dom-like_a/b"/>
</dbReference>
<dbReference type="PROSITE" id="PS51061">
    <property type="entry name" value="R3H"/>
    <property type="match status" value="1"/>
</dbReference>
<dbReference type="CDD" id="cd02414">
    <property type="entry name" value="KH-II_Jag"/>
    <property type="match status" value="1"/>
</dbReference>
<gene>
    <name evidence="7" type="ORF">FYJ79_09555</name>
</gene>
<proteinExistence type="predicted"/>
<dbReference type="InterPro" id="IPR001374">
    <property type="entry name" value="R3H_dom"/>
</dbReference>
<accession>A0A844FW40</accession>
<dbReference type="SUPFAM" id="SSF82708">
    <property type="entry name" value="R3H domain"/>
    <property type="match status" value="1"/>
</dbReference>
<evidence type="ECO:0000256" key="5">
    <source>
        <dbReference type="ARBA" id="ARBA00023316"/>
    </source>
</evidence>
<sequence length="201" mass="23261">MKKTFEAKTEEEAVDLACLDLGITLEELHYKVIEEKKGLFSKKTVIECFDNQMVEEYMSGYIRRILEDMGFTVETATFFQDQRYYCNIDTDNNSILIGKGGVILRTLNFVTKHAVQTEFGERLEISVDINGYKEERFKKVAALGKRLGKQVQRTHVDVKLDPMPADERKVLHSTIAQMDHLRTESQGEGKDRFITIYYVED</sequence>
<dbReference type="GO" id="GO:0003723">
    <property type="term" value="F:RNA binding"/>
    <property type="evidence" value="ECO:0007669"/>
    <property type="project" value="UniProtKB-KW"/>
</dbReference>
<protein>
    <submittedName>
        <fullName evidence="7">Protein jag</fullName>
    </submittedName>
</protein>
<dbReference type="RefSeq" id="WP_154517491.1">
    <property type="nucleotide sequence ID" value="NZ_VUNM01000025.1"/>
</dbReference>
<dbReference type="InterPro" id="IPR036867">
    <property type="entry name" value="R3H_dom_sf"/>
</dbReference>
<feature type="domain" description="R3H" evidence="6">
    <location>
        <begin position="134"/>
        <end position="200"/>
    </location>
</feature>
<dbReference type="InterPro" id="IPR038008">
    <property type="entry name" value="Jag_KH"/>
</dbReference>
<evidence type="ECO:0000256" key="2">
    <source>
        <dbReference type="ARBA" id="ARBA00022884"/>
    </source>
</evidence>
<keyword evidence="4" id="KW-0143">Chaperone</keyword>
<dbReference type="Gene3D" id="3.30.1370.50">
    <property type="entry name" value="R3H-like domain"/>
    <property type="match status" value="1"/>
</dbReference>
<dbReference type="GO" id="GO:0071555">
    <property type="term" value="P:cell wall organization"/>
    <property type="evidence" value="ECO:0007669"/>
    <property type="project" value="UniProtKB-KW"/>
</dbReference>
<dbReference type="Gene3D" id="3.30.300.20">
    <property type="match status" value="1"/>
</dbReference>
<dbReference type="PANTHER" id="PTHR35800:SF1">
    <property type="entry name" value="RNA-BINDING PROTEIN KHPB"/>
    <property type="match status" value="1"/>
</dbReference>
<evidence type="ECO:0000256" key="4">
    <source>
        <dbReference type="ARBA" id="ARBA00023186"/>
    </source>
</evidence>
<dbReference type="Proteomes" id="UP000442619">
    <property type="component" value="Unassembled WGS sequence"/>
</dbReference>
<evidence type="ECO:0000259" key="6">
    <source>
        <dbReference type="PROSITE" id="PS51061"/>
    </source>
</evidence>
<dbReference type="Gene3D" id="3.30.30.80">
    <property type="entry name" value="probable RNA-binding protein from clostridium symbiosum atcc 14940"/>
    <property type="match status" value="1"/>
</dbReference>
<keyword evidence="8" id="KW-1185">Reference proteome</keyword>
<dbReference type="EMBL" id="VUNM01000025">
    <property type="protein sequence ID" value="MST89815.1"/>
    <property type="molecule type" value="Genomic_DNA"/>
</dbReference>
<comment type="caution">
    <text evidence="7">The sequence shown here is derived from an EMBL/GenBank/DDBJ whole genome shotgun (WGS) entry which is preliminary data.</text>
</comment>
<evidence type="ECO:0000313" key="8">
    <source>
        <dbReference type="Proteomes" id="UP000442619"/>
    </source>
</evidence>
<dbReference type="Pfam" id="PF01424">
    <property type="entry name" value="R3H"/>
    <property type="match status" value="1"/>
</dbReference>
<organism evidence="7 8">
    <name type="scientific">Sharpea porci</name>
    <dbReference type="NCBI Taxonomy" id="2652286"/>
    <lineage>
        <taxon>Bacteria</taxon>
        <taxon>Bacillati</taxon>
        <taxon>Bacillota</taxon>
        <taxon>Erysipelotrichia</taxon>
        <taxon>Erysipelotrichales</taxon>
        <taxon>Coprobacillaceae</taxon>
        <taxon>Sharpea</taxon>
    </lineage>
</organism>
<keyword evidence="2" id="KW-0694">RNA-binding</keyword>